<keyword evidence="3" id="KW-0812">Transmembrane</keyword>
<evidence type="ECO:0000313" key="6">
    <source>
        <dbReference type="Proteomes" id="UP000775770"/>
    </source>
</evidence>
<keyword evidence="1" id="KW-0732">Signal</keyword>
<evidence type="ECO:0000256" key="3">
    <source>
        <dbReference type="SAM" id="Phobius"/>
    </source>
</evidence>
<evidence type="ECO:0000259" key="4">
    <source>
        <dbReference type="SMART" id="SM00062"/>
    </source>
</evidence>
<dbReference type="PANTHER" id="PTHR35936">
    <property type="entry name" value="MEMBRANE-BOUND LYTIC MUREIN TRANSGLYCOSYLASE F"/>
    <property type="match status" value="1"/>
</dbReference>
<feature type="domain" description="Solute-binding protein family 3/N-terminal" evidence="4">
    <location>
        <begin position="64"/>
        <end position="345"/>
    </location>
</feature>
<name>A0A930GVJ4_9FIRM</name>
<feature type="region of interest" description="Disordered" evidence="2">
    <location>
        <begin position="159"/>
        <end position="195"/>
    </location>
</feature>
<proteinExistence type="predicted"/>
<accession>A0A930GVJ4</accession>
<keyword evidence="3" id="KW-1133">Transmembrane helix</keyword>
<dbReference type="Proteomes" id="UP000775770">
    <property type="component" value="Unassembled WGS sequence"/>
</dbReference>
<evidence type="ECO:0000313" key="5">
    <source>
        <dbReference type="EMBL" id="MBF1273343.1"/>
    </source>
</evidence>
<dbReference type="RefSeq" id="WP_304072683.1">
    <property type="nucleotide sequence ID" value="NZ_JABZRA010000128.1"/>
</dbReference>
<dbReference type="Pfam" id="PF00497">
    <property type="entry name" value="SBP_bac_3"/>
    <property type="match status" value="1"/>
</dbReference>
<reference evidence="5" key="1">
    <citation type="submission" date="2020-04" db="EMBL/GenBank/DDBJ databases">
        <title>Deep metagenomics examines the oral microbiome during advanced dental caries in children, revealing novel taxa and co-occurrences with host molecules.</title>
        <authorList>
            <person name="Baker J.L."/>
            <person name="Morton J.T."/>
            <person name="Dinis M."/>
            <person name="Alvarez R."/>
            <person name="Tran N.C."/>
            <person name="Knight R."/>
            <person name="Edlund A."/>
        </authorList>
    </citation>
    <scope>NUCLEOTIDE SEQUENCE</scope>
    <source>
        <strain evidence="5">JCVI_38_bin.19</strain>
    </source>
</reference>
<comment type="caution">
    <text evidence="5">The sequence shown here is derived from an EMBL/GenBank/DDBJ whole genome shotgun (WGS) entry which is preliminary data.</text>
</comment>
<evidence type="ECO:0000256" key="1">
    <source>
        <dbReference type="ARBA" id="ARBA00022729"/>
    </source>
</evidence>
<gene>
    <name evidence="5" type="ORF">HXM90_08020</name>
</gene>
<dbReference type="InterPro" id="IPR001638">
    <property type="entry name" value="Solute-binding_3/MltF_N"/>
</dbReference>
<dbReference type="AlphaFoldDB" id="A0A930GVJ4"/>
<dbReference type="PANTHER" id="PTHR35936:SF19">
    <property type="entry name" value="AMINO-ACID-BINDING PROTEIN YXEM-RELATED"/>
    <property type="match status" value="1"/>
</dbReference>
<dbReference type="SUPFAM" id="SSF53850">
    <property type="entry name" value="Periplasmic binding protein-like II"/>
    <property type="match status" value="1"/>
</dbReference>
<protein>
    <submittedName>
        <fullName evidence="5">Amino acid ABC transporter substrate-binding protein</fullName>
    </submittedName>
</protein>
<keyword evidence="3" id="KW-0472">Membrane</keyword>
<feature type="transmembrane region" description="Helical" evidence="3">
    <location>
        <begin position="29"/>
        <end position="49"/>
    </location>
</feature>
<evidence type="ECO:0000256" key="2">
    <source>
        <dbReference type="SAM" id="MobiDB-lite"/>
    </source>
</evidence>
<organism evidence="5 6">
    <name type="scientific">Oribacterium sinus</name>
    <dbReference type="NCBI Taxonomy" id="237576"/>
    <lineage>
        <taxon>Bacteria</taxon>
        <taxon>Bacillati</taxon>
        <taxon>Bacillota</taxon>
        <taxon>Clostridia</taxon>
        <taxon>Lachnospirales</taxon>
        <taxon>Lachnospiraceae</taxon>
        <taxon>Oribacterium</taxon>
    </lineage>
</organism>
<dbReference type="SMART" id="SM00062">
    <property type="entry name" value="PBPb"/>
    <property type="match status" value="1"/>
</dbReference>
<feature type="compositionally biased region" description="Polar residues" evidence="2">
    <location>
        <begin position="160"/>
        <end position="187"/>
    </location>
</feature>
<dbReference type="EMBL" id="JABZRA010000128">
    <property type="protein sequence ID" value="MBF1273343.1"/>
    <property type="molecule type" value="Genomic_DNA"/>
</dbReference>
<sequence>MHKRERRERFFLCIREEIFGKRVDKRTAFFGKLTVLPLFLFILFFAFALSSCGKKSTGKIQGREIRLGIDRDNAPFSYLDEEKNPAGFDVELIEAIARREGFTVKFVPMNPSALQSSVVTGTIVGAMGGIEIREEKQLSFSEAYGSSSLGLLYGKDSSASKEQSSMSGRQPSASEGQSSVSEKQPSASEGLPSLQGKSILVKEGSGTAVFLESIRQKEGFSLLVVQENQDLIREWLEGKGDFIAEDLPVLEAMKEEIPKIDERGRTEDYLPPDLLGISEFDVQKEKNSRAGQNIEIFSLKEEQHYGLMVGMGQNKELLRAFVRGLKKMKENGEWEALTKKYALFSSNSNPQ</sequence>
<dbReference type="Gene3D" id="3.40.190.10">
    <property type="entry name" value="Periplasmic binding protein-like II"/>
    <property type="match status" value="5"/>
</dbReference>